<comment type="caution">
    <text evidence="1">The sequence shown here is derived from an EMBL/GenBank/DDBJ whole genome shotgun (WGS) entry which is preliminary data.</text>
</comment>
<dbReference type="Proteomes" id="UP000828048">
    <property type="component" value="Chromosome 1"/>
</dbReference>
<organism evidence="1 2">
    <name type="scientific">Vaccinium darrowii</name>
    <dbReference type="NCBI Taxonomy" id="229202"/>
    <lineage>
        <taxon>Eukaryota</taxon>
        <taxon>Viridiplantae</taxon>
        <taxon>Streptophyta</taxon>
        <taxon>Embryophyta</taxon>
        <taxon>Tracheophyta</taxon>
        <taxon>Spermatophyta</taxon>
        <taxon>Magnoliopsida</taxon>
        <taxon>eudicotyledons</taxon>
        <taxon>Gunneridae</taxon>
        <taxon>Pentapetalae</taxon>
        <taxon>asterids</taxon>
        <taxon>Ericales</taxon>
        <taxon>Ericaceae</taxon>
        <taxon>Vaccinioideae</taxon>
        <taxon>Vaccinieae</taxon>
        <taxon>Vaccinium</taxon>
    </lineage>
</organism>
<gene>
    <name evidence="1" type="ORF">Vadar_004945</name>
</gene>
<evidence type="ECO:0000313" key="2">
    <source>
        <dbReference type="Proteomes" id="UP000828048"/>
    </source>
</evidence>
<protein>
    <submittedName>
        <fullName evidence="1">Uncharacterized protein</fullName>
    </submittedName>
</protein>
<keyword evidence="2" id="KW-1185">Reference proteome</keyword>
<proteinExistence type="predicted"/>
<sequence length="161" mass="17792">MIKIGPAGCTYRGKPWDDGGRDNIALAQIFISHGYQINSLQFVYVENGTSVLSEKHGGDCGPKFNVVTLNYPSEYLVGISGSYTYNYVERVLSISFITNKRTYGPFGSGAGDSDFEYQLGEERTLAGFHGRAEQYLNAIGVYLKPITIQGDDKVDIKNERV</sequence>
<evidence type="ECO:0000313" key="1">
    <source>
        <dbReference type="EMBL" id="KAH7842404.1"/>
    </source>
</evidence>
<reference evidence="1 2" key="1">
    <citation type="journal article" date="2021" name="Hortic Res">
        <title>High-quality reference genome and annotation aids understanding of berry development for evergreen blueberry (Vaccinium darrowii).</title>
        <authorList>
            <person name="Yu J."/>
            <person name="Hulse-Kemp A.M."/>
            <person name="Babiker E."/>
            <person name="Staton M."/>
        </authorList>
    </citation>
    <scope>NUCLEOTIDE SEQUENCE [LARGE SCALE GENOMIC DNA]</scope>
    <source>
        <strain evidence="2">cv. NJ 8807/NJ 8810</strain>
        <tissue evidence="1">Young leaf</tissue>
    </source>
</reference>
<name>A0ACB7XNM5_9ERIC</name>
<accession>A0ACB7XNM5</accession>
<dbReference type="EMBL" id="CM037151">
    <property type="protein sequence ID" value="KAH7842404.1"/>
    <property type="molecule type" value="Genomic_DNA"/>
</dbReference>